<gene>
    <name evidence="2" type="ORF">ACFSBT_19975</name>
</gene>
<name>A0ABD6B158_9EURY</name>
<dbReference type="EMBL" id="JBHUDC010000008">
    <property type="protein sequence ID" value="MFD1515562.1"/>
    <property type="molecule type" value="Genomic_DNA"/>
</dbReference>
<organism evidence="2 3">
    <name type="scientific">Halomarina rubra</name>
    <dbReference type="NCBI Taxonomy" id="2071873"/>
    <lineage>
        <taxon>Archaea</taxon>
        <taxon>Methanobacteriati</taxon>
        <taxon>Methanobacteriota</taxon>
        <taxon>Stenosarchaea group</taxon>
        <taxon>Halobacteria</taxon>
        <taxon>Halobacteriales</taxon>
        <taxon>Natronomonadaceae</taxon>
        <taxon>Halomarina</taxon>
    </lineage>
</organism>
<sequence>MSRDHSTRRPPTVRLGERAGHPFVRVGPPADRTDDPPLVVVTGLNDPLLRVTDSLWFAGVVASLGVRLRRRGYPGPVYLTSRPVGLPEDHTTRAMGRDLAQFLAGFDRPADLLGVSMGGFVAHHCATDAPERVRRLVLGLAGARLSEHGRHTVERWREWAARGEWGRIYRAGCDAVAVGPLRRAMRAATYPYERLVDYPPAGVDFALSVDACLAHDARERVPPVPTLVVGGTTDPFFTADAFERTAASLDAPFVRLDGVGHEAVVCTGERFDSPVLEFLSRDERGPAERQS</sequence>
<dbReference type="PANTHER" id="PTHR43433:SF5">
    <property type="entry name" value="AB HYDROLASE-1 DOMAIN-CONTAINING PROTEIN"/>
    <property type="match status" value="1"/>
</dbReference>
<dbReference type="SUPFAM" id="SSF53474">
    <property type="entry name" value="alpha/beta-Hydrolases"/>
    <property type="match status" value="1"/>
</dbReference>
<evidence type="ECO:0000313" key="3">
    <source>
        <dbReference type="Proteomes" id="UP001597187"/>
    </source>
</evidence>
<dbReference type="InterPro" id="IPR029058">
    <property type="entry name" value="AB_hydrolase_fold"/>
</dbReference>
<dbReference type="AlphaFoldDB" id="A0ABD6B158"/>
<dbReference type="Gene3D" id="3.40.50.1820">
    <property type="entry name" value="alpha/beta hydrolase"/>
    <property type="match status" value="1"/>
</dbReference>
<protein>
    <submittedName>
        <fullName evidence="2">Alpha/beta fold hydrolase</fullName>
    </submittedName>
</protein>
<evidence type="ECO:0000256" key="1">
    <source>
        <dbReference type="SAM" id="MobiDB-lite"/>
    </source>
</evidence>
<keyword evidence="3" id="KW-1185">Reference proteome</keyword>
<feature type="region of interest" description="Disordered" evidence="1">
    <location>
        <begin position="1"/>
        <end position="32"/>
    </location>
</feature>
<dbReference type="InterPro" id="IPR000073">
    <property type="entry name" value="AB_hydrolase_1"/>
</dbReference>
<dbReference type="Proteomes" id="UP001597187">
    <property type="component" value="Unassembled WGS sequence"/>
</dbReference>
<dbReference type="GO" id="GO:0016787">
    <property type="term" value="F:hydrolase activity"/>
    <property type="evidence" value="ECO:0007669"/>
    <property type="project" value="UniProtKB-KW"/>
</dbReference>
<dbReference type="PRINTS" id="PR00111">
    <property type="entry name" value="ABHYDROLASE"/>
</dbReference>
<evidence type="ECO:0000313" key="2">
    <source>
        <dbReference type="EMBL" id="MFD1515562.1"/>
    </source>
</evidence>
<dbReference type="InterPro" id="IPR050471">
    <property type="entry name" value="AB_hydrolase"/>
</dbReference>
<reference evidence="2 3" key="1">
    <citation type="journal article" date="2019" name="Int. J. Syst. Evol. Microbiol.">
        <title>The Global Catalogue of Microorganisms (GCM) 10K type strain sequencing project: providing services to taxonomists for standard genome sequencing and annotation.</title>
        <authorList>
            <consortium name="The Broad Institute Genomics Platform"/>
            <consortium name="The Broad Institute Genome Sequencing Center for Infectious Disease"/>
            <person name="Wu L."/>
            <person name="Ma J."/>
        </authorList>
    </citation>
    <scope>NUCLEOTIDE SEQUENCE [LARGE SCALE GENOMIC DNA]</scope>
    <source>
        <strain evidence="2 3">CGMCC 1.12563</strain>
    </source>
</reference>
<dbReference type="PANTHER" id="PTHR43433">
    <property type="entry name" value="HYDROLASE, ALPHA/BETA FOLD FAMILY PROTEIN"/>
    <property type="match status" value="1"/>
</dbReference>
<dbReference type="RefSeq" id="WP_250875474.1">
    <property type="nucleotide sequence ID" value="NZ_JALXFV010000008.1"/>
</dbReference>
<comment type="caution">
    <text evidence="2">The sequence shown here is derived from an EMBL/GenBank/DDBJ whole genome shotgun (WGS) entry which is preliminary data.</text>
</comment>
<accession>A0ABD6B158</accession>
<proteinExistence type="predicted"/>
<keyword evidence="2" id="KW-0378">Hydrolase</keyword>